<dbReference type="OrthoDB" id="10051395at2759"/>
<evidence type="ECO:0000256" key="4">
    <source>
        <dbReference type="ARBA" id="ARBA00023002"/>
    </source>
</evidence>
<keyword evidence="3" id="KW-0479">Metal-binding</keyword>
<accession>A0A9W8ATA1</accession>
<feature type="domain" description="Moybdenum cofactor oxidoreductase dimerisation" evidence="6">
    <location>
        <begin position="282"/>
        <end position="414"/>
    </location>
</feature>
<dbReference type="InterPro" id="IPR036374">
    <property type="entry name" value="OxRdtase_Mopterin-bd_sf"/>
</dbReference>
<evidence type="ECO:0000259" key="5">
    <source>
        <dbReference type="Pfam" id="PF00174"/>
    </source>
</evidence>
<evidence type="ECO:0000313" key="7">
    <source>
        <dbReference type="EMBL" id="KAJ1961258.1"/>
    </source>
</evidence>
<organism evidence="7 8">
    <name type="scientific">Dispira parvispora</name>
    <dbReference type="NCBI Taxonomy" id="1520584"/>
    <lineage>
        <taxon>Eukaryota</taxon>
        <taxon>Fungi</taxon>
        <taxon>Fungi incertae sedis</taxon>
        <taxon>Zoopagomycota</taxon>
        <taxon>Kickxellomycotina</taxon>
        <taxon>Dimargaritomycetes</taxon>
        <taxon>Dimargaritales</taxon>
        <taxon>Dimargaritaceae</taxon>
        <taxon>Dispira</taxon>
    </lineage>
</organism>
<proteinExistence type="predicted"/>
<keyword evidence="8" id="KW-1185">Reference proteome</keyword>
<dbReference type="SUPFAM" id="SSF56524">
    <property type="entry name" value="Oxidoreductase molybdopterin-binding domain"/>
    <property type="match status" value="1"/>
</dbReference>
<dbReference type="InterPro" id="IPR014756">
    <property type="entry name" value="Ig_E-set"/>
</dbReference>
<dbReference type="GO" id="GO:0008482">
    <property type="term" value="F:sulfite oxidase activity"/>
    <property type="evidence" value="ECO:0007669"/>
    <property type="project" value="TreeGrafter"/>
</dbReference>
<dbReference type="InterPro" id="IPR008335">
    <property type="entry name" value="Mopterin_OxRdtase_euk"/>
</dbReference>
<dbReference type="InterPro" id="IPR000572">
    <property type="entry name" value="OxRdtase_Mopterin-bd_dom"/>
</dbReference>
<comment type="cofactor">
    <cofactor evidence="1">
        <name>Mo-molybdopterin</name>
        <dbReference type="ChEBI" id="CHEBI:71302"/>
    </cofactor>
</comment>
<sequence length="421" mass="46937">MTGSTPTFATVKEQDAYYKSLAPTFQYKNEPVETRDRKVLLVRNETPFNAEPTLPRLIEHQVTPIPRFFKRNHGPIPQLNSAEYTLTVRVVDGPTKVWTLHELQTQFPQYEVMAALQCAGNRRDGLNEVKPVKGVIWGPGTISNAVWSGVRLRDVLLASGEGRFSEKSGARYATWHVDFQAYGLCQEAPCYGSSVPVATVLDPAQDVLLALGMNGETLPADHGYPCRVVVPGVIGARSVKWLKQITVQPEESSIFFQKRDYKILPPEANAQNLGQFWDKLSALQTMNVQSVICYPTADTWIPPGPCTIAGYAISGGGVRIDRVDVSVDNGKTWKLAVLERLLSSIDARANPALRDLPTTKHWAWTRWTYTVKSVPADAVLVCRAWDANGNTQPENPVWNYRGVMNNSWFRVDLSNRPSSRL</sequence>
<dbReference type="Proteomes" id="UP001150925">
    <property type="component" value="Unassembled WGS sequence"/>
</dbReference>
<dbReference type="GO" id="GO:0005739">
    <property type="term" value="C:mitochondrion"/>
    <property type="evidence" value="ECO:0007669"/>
    <property type="project" value="TreeGrafter"/>
</dbReference>
<dbReference type="GO" id="GO:0030151">
    <property type="term" value="F:molybdenum ion binding"/>
    <property type="evidence" value="ECO:0007669"/>
    <property type="project" value="InterPro"/>
</dbReference>
<dbReference type="PANTHER" id="PTHR19372:SF7">
    <property type="entry name" value="SULFITE OXIDASE, MITOCHONDRIAL"/>
    <property type="match status" value="1"/>
</dbReference>
<dbReference type="Gene3D" id="2.60.40.650">
    <property type="match status" value="1"/>
</dbReference>
<protein>
    <recommendedName>
        <fullName evidence="9">Sulfite oxidase</fullName>
    </recommendedName>
</protein>
<comment type="caution">
    <text evidence="7">The sequence shown here is derived from an EMBL/GenBank/DDBJ whole genome shotgun (WGS) entry which is preliminary data.</text>
</comment>
<gene>
    <name evidence="7" type="ORF">IWQ62_003932</name>
</gene>
<dbReference type="Gene3D" id="3.90.420.10">
    <property type="entry name" value="Oxidoreductase, molybdopterin-binding domain"/>
    <property type="match status" value="1"/>
</dbReference>
<evidence type="ECO:0008006" key="9">
    <source>
        <dbReference type="Google" id="ProtNLM"/>
    </source>
</evidence>
<dbReference type="PRINTS" id="PR00407">
    <property type="entry name" value="EUMOPTERIN"/>
</dbReference>
<keyword evidence="2" id="KW-0500">Molybdenum</keyword>
<dbReference type="Pfam" id="PF00174">
    <property type="entry name" value="Oxidored_molyb"/>
    <property type="match status" value="1"/>
</dbReference>
<dbReference type="PANTHER" id="PTHR19372">
    <property type="entry name" value="SULFITE REDUCTASE"/>
    <property type="match status" value="1"/>
</dbReference>
<evidence type="ECO:0000256" key="1">
    <source>
        <dbReference type="ARBA" id="ARBA00001924"/>
    </source>
</evidence>
<dbReference type="InterPro" id="IPR005066">
    <property type="entry name" value="MoCF_OxRdtse_dimer"/>
</dbReference>
<evidence type="ECO:0000313" key="8">
    <source>
        <dbReference type="Proteomes" id="UP001150925"/>
    </source>
</evidence>
<dbReference type="AlphaFoldDB" id="A0A9W8ATA1"/>
<keyword evidence="4" id="KW-0560">Oxidoreductase</keyword>
<dbReference type="Pfam" id="PF03404">
    <property type="entry name" value="Mo-co_dimer"/>
    <property type="match status" value="1"/>
</dbReference>
<dbReference type="GO" id="GO:0020037">
    <property type="term" value="F:heme binding"/>
    <property type="evidence" value="ECO:0007669"/>
    <property type="project" value="TreeGrafter"/>
</dbReference>
<evidence type="ECO:0000256" key="3">
    <source>
        <dbReference type="ARBA" id="ARBA00022723"/>
    </source>
</evidence>
<reference evidence="7" key="1">
    <citation type="submission" date="2022-07" db="EMBL/GenBank/DDBJ databases">
        <title>Phylogenomic reconstructions and comparative analyses of Kickxellomycotina fungi.</title>
        <authorList>
            <person name="Reynolds N.K."/>
            <person name="Stajich J.E."/>
            <person name="Barry K."/>
            <person name="Grigoriev I.V."/>
            <person name="Crous P."/>
            <person name="Smith M.E."/>
        </authorList>
    </citation>
    <scope>NUCLEOTIDE SEQUENCE</scope>
    <source>
        <strain evidence="7">RSA 1196</strain>
    </source>
</reference>
<evidence type="ECO:0000259" key="6">
    <source>
        <dbReference type="Pfam" id="PF03404"/>
    </source>
</evidence>
<feature type="domain" description="Oxidoreductase molybdopterin-binding" evidence="5">
    <location>
        <begin position="73"/>
        <end position="253"/>
    </location>
</feature>
<dbReference type="GO" id="GO:0043546">
    <property type="term" value="F:molybdopterin cofactor binding"/>
    <property type="evidence" value="ECO:0007669"/>
    <property type="project" value="TreeGrafter"/>
</dbReference>
<dbReference type="SUPFAM" id="SSF81296">
    <property type="entry name" value="E set domains"/>
    <property type="match status" value="1"/>
</dbReference>
<evidence type="ECO:0000256" key="2">
    <source>
        <dbReference type="ARBA" id="ARBA00022505"/>
    </source>
</evidence>
<dbReference type="GO" id="GO:0006790">
    <property type="term" value="P:sulfur compound metabolic process"/>
    <property type="evidence" value="ECO:0007669"/>
    <property type="project" value="TreeGrafter"/>
</dbReference>
<dbReference type="FunFam" id="3.90.420.10:FF:000002">
    <property type="entry name" value="sulfite oxidase, mitochondrial"/>
    <property type="match status" value="1"/>
</dbReference>
<dbReference type="EMBL" id="JANBPY010001169">
    <property type="protein sequence ID" value="KAJ1961258.1"/>
    <property type="molecule type" value="Genomic_DNA"/>
</dbReference>
<name>A0A9W8ATA1_9FUNG</name>